<dbReference type="PANTHER" id="PTHR12688">
    <property type="entry name" value="DYNEIN LIGHT INTERMEDIATE CHAIN"/>
    <property type="match status" value="1"/>
</dbReference>
<dbReference type="PANTHER" id="PTHR12688:SF0">
    <property type="entry name" value="DYNEIN LIGHT INTERMEDIATE CHAIN"/>
    <property type="match status" value="1"/>
</dbReference>
<comment type="caution">
    <text evidence="11">The sequence shown here is derived from an EMBL/GenBank/DDBJ whole genome shotgun (WGS) entry which is preliminary data.</text>
</comment>
<evidence type="ECO:0000256" key="6">
    <source>
        <dbReference type="ARBA" id="ARBA00022840"/>
    </source>
</evidence>
<dbReference type="Pfam" id="PF05783">
    <property type="entry name" value="DLIC"/>
    <property type="match status" value="1"/>
</dbReference>
<comment type="subcellular location">
    <subcellularLocation>
        <location evidence="1">Cytoplasm</location>
        <location evidence="1">Cytoskeleton</location>
    </subcellularLocation>
</comment>
<evidence type="ECO:0000256" key="5">
    <source>
        <dbReference type="ARBA" id="ARBA00022741"/>
    </source>
</evidence>
<protein>
    <recommendedName>
        <fullName evidence="13">Dynein light intermediate chain</fullName>
    </recommendedName>
</protein>
<dbReference type="InterPro" id="IPR008467">
    <property type="entry name" value="Dynein1_light_intermed_chain"/>
</dbReference>
<keyword evidence="7" id="KW-0243">Dynein</keyword>
<evidence type="ECO:0000256" key="3">
    <source>
        <dbReference type="ARBA" id="ARBA00022490"/>
    </source>
</evidence>
<dbReference type="GO" id="GO:0007018">
    <property type="term" value="P:microtubule-based movement"/>
    <property type="evidence" value="ECO:0007669"/>
    <property type="project" value="InterPro"/>
</dbReference>
<keyword evidence="8" id="KW-0505">Motor protein</keyword>
<dbReference type="GO" id="GO:0000226">
    <property type="term" value="P:microtubule cytoskeleton organization"/>
    <property type="evidence" value="ECO:0007669"/>
    <property type="project" value="TreeGrafter"/>
</dbReference>
<evidence type="ECO:0000256" key="7">
    <source>
        <dbReference type="ARBA" id="ARBA00023017"/>
    </source>
</evidence>
<dbReference type="GO" id="GO:0045504">
    <property type="term" value="F:dynein heavy chain binding"/>
    <property type="evidence" value="ECO:0007669"/>
    <property type="project" value="TreeGrafter"/>
</dbReference>
<feature type="region of interest" description="Disordered" evidence="10">
    <location>
        <begin position="487"/>
        <end position="520"/>
    </location>
</feature>
<evidence type="ECO:0000256" key="8">
    <source>
        <dbReference type="ARBA" id="ARBA00023175"/>
    </source>
</evidence>
<organism evidence="11 12">
    <name type="scientific">Claviceps pazoutovae</name>
    <dbReference type="NCBI Taxonomy" id="1649127"/>
    <lineage>
        <taxon>Eukaryota</taxon>
        <taxon>Fungi</taxon>
        <taxon>Dikarya</taxon>
        <taxon>Ascomycota</taxon>
        <taxon>Pezizomycotina</taxon>
        <taxon>Sordariomycetes</taxon>
        <taxon>Hypocreomycetidae</taxon>
        <taxon>Hypocreales</taxon>
        <taxon>Clavicipitaceae</taxon>
        <taxon>Claviceps</taxon>
    </lineage>
</organism>
<keyword evidence="9" id="KW-0206">Cytoskeleton</keyword>
<gene>
    <name evidence="11" type="ORF">E4U60_000138</name>
</gene>
<evidence type="ECO:0008006" key="13">
    <source>
        <dbReference type="Google" id="ProtNLM"/>
    </source>
</evidence>
<keyword evidence="2" id="KW-0813">Transport</keyword>
<dbReference type="GO" id="GO:0005874">
    <property type="term" value="C:microtubule"/>
    <property type="evidence" value="ECO:0007669"/>
    <property type="project" value="UniProtKB-KW"/>
</dbReference>
<feature type="region of interest" description="Disordered" evidence="10">
    <location>
        <begin position="339"/>
        <end position="376"/>
    </location>
</feature>
<feature type="region of interest" description="Disordered" evidence="10">
    <location>
        <begin position="1"/>
        <end position="27"/>
    </location>
</feature>
<evidence type="ECO:0000256" key="9">
    <source>
        <dbReference type="ARBA" id="ARBA00023212"/>
    </source>
</evidence>
<dbReference type="GO" id="GO:0035974">
    <property type="term" value="C:meiotic spindle pole body"/>
    <property type="evidence" value="ECO:0007669"/>
    <property type="project" value="TreeGrafter"/>
</dbReference>
<feature type="region of interest" description="Disordered" evidence="10">
    <location>
        <begin position="438"/>
        <end position="469"/>
    </location>
</feature>
<keyword evidence="12" id="KW-1185">Reference proteome</keyword>
<dbReference type="EMBL" id="SRPO01000100">
    <property type="protein sequence ID" value="KAG5941230.1"/>
    <property type="molecule type" value="Genomic_DNA"/>
</dbReference>
<keyword evidence="5" id="KW-0547">Nucleotide-binding</keyword>
<evidence type="ECO:0000256" key="4">
    <source>
        <dbReference type="ARBA" id="ARBA00022701"/>
    </source>
</evidence>
<accession>A0A9P7MEL2</accession>
<evidence type="ECO:0000313" key="11">
    <source>
        <dbReference type="EMBL" id="KAG5941230.1"/>
    </source>
</evidence>
<dbReference type="InterPro" id="IPR022780">
    <property type="entry name" value="Dynein_light_int_chain"/>
</dbReference>
<keyword evidence="4" id="KW-0493">Microtubule</keyword>
<feature type="compositionally biased region" description="Acidic residues" evidence="10">
    <location>
        <begin position="497"/>
        <end position="511"/>
    </location>
</feature>
<name>A0A9P7MEL2_9HYPO</name>
<keyword evidence="3" id="KW-0963">Cytoplasm</keyword>
<reference evidence="11 12" key="1">
    <citation type="journal article" date="2020" name="bioRxiv">
        <title>Whole genome comparisons of ergot fungi reveals the divergence and evolution of species within the genus Claviceps are the result of varying mechanisms driving genome evolution and host range expansion.</title>
        <authorList>
            <person name="Wyka S.A."/>
            <person name="Mondo S.J."/>
            <person name="Liu M."/>
            <person name="Dettman J."/>
            <person name="Nalam V."/>
            <person name="Broders K.D."/>
        </authorList>
    </citation>
    <scope>NUCLEOTIDE SEQUENCE [LARGE SCALE GENOMIC DNA]</scope>
    <source>
        <strain evidence="11 12">CCC 1485</strain>
    </source>
</reference>
<keyword evidence="6" id="KW-0067">ATP-binding</keyword>
<dbReference type="AlphaFoldDB" id="A0A9P7MEL2"/>
<evidence type="ECO:0000313" key="12">
    <source>
        <dbReference type="Proteomes" id="UP000706124"/>
    </source>
</evidence>
<dbReference type="OrthoDB" id="27603at2759"/>
<proteinExistence type="predicted"/>
<dbReference type="GO" id="GO:0005524">
    <property type="term" value="F:ATP binding"/>
    <property type="evidence" value="ECO:0007669"/>
    <property type="project" value="UniProtKB-KW"/>
</dbReference>
<dbReference type="GO" id="GO:0005868">
    <property type="term" value="C:cytoplasmic dynein complex"/>
    <property type="evidence" value="ECO:0007669"/>
    <property type="project" value="InterPro"/>
</dbReference>
<evidence type="ECO:0000256" key="10">
    <source>
        <dbReference type="SAM" id="MobiDB-lite"/>
    </source>
</evidence>
<feature type="compositionally biased region" description="Basic and acidic residues" evidence="10">
    <location>
        <begin position="438"/>
        <end position="463"/>
    </location>
</feature>
<dbReference type="Proteomes" id="UP000706124">
    <property type="component" value="Unassembled WGS sequence"/>
</dbReference>
<evidence type="ECO:0000256" key="2">
    <source>
        <dbReference type="ARBA" id="ARBA00022448"/>
    </source>
</evidence>
<feature type="compositionally biased region" description="Basic and acidic residues" evidence="10">
    <location>
        <begin position="18"/>
        <end position="27"/>
    </location>
</feature>
<sequence>MAGGTDRMSMYTSVSGETEARNGEQKKNLWTSMLESVASGKRLPEKNLLVLGGTPETQREFIESLSNSEGRRTFDRQKIPPVANSFALGYTYYDVLDADQDDTLARVSLYLLSQPSSEFASLVSPLLTAQAVPHTAIIILLDWAQPHLWLRQVWTWIQVLEKVMSQVNSESRNEMEDIMTTWKERGRGGAALNLDGTPTAAGTSGDGDGLLPLGPGEWSEPLGLPLCVVCQNAQKMEFLEKNKGWREPDFDTVLQYLRTILLRHGASLIYTSQNSPSQLPTLVHSTLGITSLLKRQPLKHNVIDRDKIVVAPNWDSWGKIRILGGTFDAEVISRGWEEDIKLPPGSNPGVPETEPPLEDDIGDDGHENDGAQPATPTHNALSAIVQYEEWCHDPNSGGIAVVESAMNDGKAVGVDSEDPQVFLEKQLKILEAFKGKVPEKSVPKGDLSSSRRAELPEPEKSVNDHIGPVQFNMGGIQVDADDMLQRLKDRNAHVASPEDEYPPDDEDEDTPPDVMGKNFDNEQLQSFFSNLMNRTAGAADGPRS</sequence>
<evidence type="ECO:0000256" key="1">
    <source>
        <dbReference type="ARBA" id="ARBA00004245"/>
    </source>
</evidence>